<dbReference type="InterPro" id="IPR003594">
    <property type="entry name" value="HATPase_dom"/>
</dbReference>
<evidence type="ECO:0000256" key="9">
    <source>
        <dbReference type="ARBA" id="ARBA00022989"/>
    </source>
</evidence>
<evidence type="ECO:0000256" key="12">
    <source>
        <dbReference type="SAM" id="Phobius"/>
    </source>
</evidence>
<dbReference type="Pfam" id="PF06580">
    <property type="entry name" value="His_kinase"/>
    <property type="match status" value="1"/>
</dbReference>
<dbReference type="GO" id="GO:0005886">
    <property type="term" value="C:plasma membrane"/>
    <property type="evidence" value="ECO:0007669"/>
    <property type="project" value="UniProtKB-SubCell"/>
</dbReference>
<dbReference type="InterPro" id="IPR003660">
    <property type="entry name" value="HAMP_dom"/>
</dbReference>
<evidence type="ECO:0000256" key="3">
    <source>
        <dbReference type="ARBA" id="ARBA00022553"/>
    </source>
</evidence>
<dbReference type="PROSITE" id="PS50885">
    <property type="entry name" value="HAMP"/>
    <property type="match status" value="1"/>
</dbReference>
<reference evidence="15" key="1">
    <citation type="submission" date="2015-12" db="EMBL/GenBank/DDBJ databases">
        <title>Complete genome sequences of two moderately thermophilic Paenibacillus species.</title>
        <authorList>
            <person name="Butler R.III."/>
            <person name="Wang J."/>
            <person name="Stark B.C."/>
            <person name="Pombert J.-F."/>
        </authorList>
    </citation>
    <scope>NUCLEOTIDE SEQUENCE [LARGE SCALE GENOMIC DNA]</scope>
    <source>
        <strain evidence="15">32O-Y</strain>
    </source>
</reference>
<accession>A0A0U2W2J4</accession>
<evidence type="ECO:0000256" key="4">
    <source>
        <dbReference type="ARBA" id="ARBA00022679"/>
    </source>
</evidence>
<dbReference type="SUPFAM" id="SSF158472">
    <property type="entry name" value="HAMP domain-like"/>
    <property type="match status" value="1"/>
</dbReference>
<keyword evidence="2" id="KW-1003">Cell membrane</keyword>
<evidence type="ECO:0000256" key="5">
    <source>
        <dbReference type="ARBA" id="ARBA00022692"/>
    </source>
</evidence>
<evidence type="ECO:0000256" key="2">
    <source>
        <dbReference type="ARBA" id="ARBA00022475"/>
    </source>
</evidence>
<feature type="domain" description="HAMP" evidence="13">
    <location>
        <begin position="319"/>
        <end position="371"/>
    </location>
</feature>
<dbReference type="RefSeq" id="WP_062406808.1">
    <property type="nucleotide sequence ID" value="NZ_CP013652.1"/>
</dbReference>
<dbReference type="Gene3D" id="1.10.8.500">
    <property type="entry name" value="HAMP domain in histidine kinase"/>
    <property type="match status" value="1"/>
</dbReference>
<dbReference type="KEGG" id="pnp:IJ22_03610"/>
<keyword evidence="10" id="KW-0902">Two-component regulatory system</keyword>
<dbReference type="Proteomes" id="UP000061660">
    <property type="component" value="Chromosome"/>
</dbReference>
<keyword evidence="5 12" id="KW-0812">Transmembrane</keyword>
<comment type="subcellular location">
    <subcellularLocation>
        <location evidence="1">Cell membrane</location>
        <topology evidence="1">Multi-pass membrane protein</topology>
    </subcellularLocation>
</comment>
<name>A0A0U2W2J4_9BACL</name>
<dbReference type="InterPro" id="IPR010559">
    <property type="entry name" value="Sig_transdc_His_kin_internal"/>
</dbReference>
<evidence type="ECO:0000256" key="10">
    <source>
        <dbReference type="ARBA" id="ARBA00023012"/>
    </source>
</evidence>
<evidence type="ECO:0000259" key="13">
    <source>
        <dbReference type="PROSITE" id="PS50885"/>
    </source>
</evidence>
<dbReference type="GO" id="GO:0005524">
    <property type="term" value="F:ATP binding"/>
    <property type="evidence" value="ECO:0007669"/>
    <property type="project" value="UniProtKB-KW"/>
</dbReference>
<dbReference type="PANTHER" id="PTHR34220:SF11">
    <property type="entry name" value="SENSOR PROTEIN KINASE HPTS"/>
    <property type="match status" value="1"/>
</dbReference>
<dbReference type="InterPro" id="IPR050640">
    <property type="entry name" value="Bact_2-comp_sensor_kinase"/>
</dbReference>
<keyword evidence="15" id="KW-1185">Reference proteome</keyword>
<evidence type="ECO:0000313" key="15">
    <source>
        <dbReference type="Proteomes" id="UP000061660"/>
    </source>
</evidence>
<keyword evidence="8" id="KW-0067">ATP-binding</keyword>
<dbReference type="SUPFAM" id="SSF55874">
    <property type="entry name" value="ATPase domain of HSP90 chaperone/DNA topoisomerase II/histidine kinase"/>
    <property type="match status" value="1"/>
</dbReference>
<evidence type="ECO:0000256" key="1">
    <source>
        <dbReference type="ARBA" id="ARBA00004651"/>
    </source>
</evidence>
<evidence type="ECO:0000256" key="11">
    <source>
        <dbReference type="ARBA" id="ARBA00023136"/>
    </source>
</evidence>
<dbReference type="PATRIC" id="fig|162209.4.peg.381"/>
<protein>
    <submittedName>
        <fullName evidence="14">Integral membrane sensor signal transduction histidine kinase</fullName>
    </submittedName>
</protein>
<dbReference type="OrthoDB" id="9776552at2"/>
<reference evidence="14 15" key="2">
    <citation type="journal article" date="2016" name="Genome Announc.">
        <title>Complete Genome Sequences of Two Interactive Moderate Thermophiles, Paenibacillus napthalenovorans 32O-Y and Paenibacillus sp. 32O-W.</title>
        <authorList>
            <person name="Butler R.R.III."/>
            <person name="Wang J."/>
            <person name="Stark B.C."/>
            <person name="Pombert J.F."/>
        </authorList>
    </citation>
    <scope>NUCLEOTIDE SEQUENCE [LARGE SCALE GENOMIC DNA]</scope>
    <source>
        <strain evidence="14 15">32O-Y</strain>
    </source>
</reference>
<dbReference type="InterPro" id="IPR036890">
    <property type="entry name" value="HATPase_C_sf"/>
</dbReference>
<dbReference type="Gene3D" id="3.30.450.20">
    <property type="entry name" value="PAS domain"/>
    <property type="match status" value="1"/>
</dbReference>
<dbReference type="PANTHER" id="PTHR34220">
    <property type="entry name" value="SENSOR HISTIDINE KINASE YPDA"/>
    <property type="match status" value="1"/>
</dbReference>
<proteinExistence type="predicted"/>
<evidence type="ECO:0000313" key="14">
    <source>
        <dbReference type="EMBL" id="ALS20750.1"/>
    </source>
</evidence>
<gene>
    <name evidence="14" type="ORF">IJ22_03610</name>
</gene>
<evidence type="ECO:0000256" key="8">
    <source>
        <dbReference type="ARBA" id="ARBA00022840"/>
    </source>
</evidence>
<dbReference type="Gene3D" id="3.30.565.10">
    <property type="entry name" value="Histidine kinase-like ATPase, C-terminal domain"/>
    <property type="match status" value="1"/>
</dbReference>
<dbReference type="SMART" id="SM00304">
    <property type="entry name" value="HAMP"/>
    <property type="match status" value="1"/>
</dbReference>
<keyword evidence="7 14" id="KW-0418">Kinase</keyword>
<evidence type="ECO:0000256" key="7">
    <source>
        <dbReference type="ARBA" id="ARBA00022777"/>
    </source>
</evidence>
<feature type="transmembrane region" description="Helical" evidence="12">
    <location>
        <begin position="298"/>
        <end position="319"/>
    </location>
</feature>
<dbReference type="Pfam" id="PF02518">
    <property type="entry name" value="HATPase_c"/>
    <property type="match status" value="1"/>
</dbReference>
<dbReference type="GO" id="GO:0000155">
    <property type="term" value="F:phosphorelay sensor kinase activity"/>
    <property type="evidence" value="ECO:0007669"/>
    <property type="project" value="InterPro"/>
</dbReference>
<keyword evidence="3" id="KW-0597">Phosphoprotein</keyword>
<keyword evidence="11 12" id="KW-0472">Membrane</keyword>
<keyword evidence="6" id="KW-0547">Nucleotide-binding</keyword>
<dbReference type="EMBL" id="CP013652">
    <property type="protein sequence ID" value="ALS20750.1"/>
    <property type="molecule type" value="Genomic_DNA"/>
</dbReference>
<dbReference type="STRING" id="162209.IJ22_03610"/>
<dbReference type="Pfam" id="PF00672">
    <property type="entry name" value="HAMP"/>
    <property type="match status" value="1"/>
</dbReference>
<organism evidence="14 15">
    <name type="scientific">Paenibacillus naphthalenovorans</name>
    <dbReference type="NCBI Taxonomy" id="162209"/>
    <lineage>
        <taxon>Bacteria</taxon>
        <taxon>Bacillati</taxon>
        <taxon>Bacillota</taxon>
        <taxon>Bacilli</taxon>
        <taxon>Bacillales</taxon>
        <taxon>Paenibacillaceae</taxon>
        <taxon>Paenibacillus</taxon>
    </lineage>
</organism>
<keyword evidence="4" id="KW-0808">Transferase</keyword>
<sequence length="593" mass="67396">MIRNSIRNKLIVFLLAATIIPFSTSIAMTYFITKHNVIEETIKTNSNLIYQGKTNITNHLNVIQQASLSIYNDTSLYGAVENGAVDYLDRGEIFRGMQAIVMSVKEIQQAYLYLSNSNKSFLFSQGNIFRNEGTGPKYVPQVGKSDTVLEPTHLSHTYKSSGFNPLPSVPVFTLHRSITNAVTMKEFGTLSIDVNLNMIRSIAEQLYEQGKEQLFILDSGGTVIYGPDPMLLGQTLEDGWVKHLQQLDQPSGNFEWNSDEFKGIHIYERMDSPYHDWILVKRIPNELLNSNARQITEINMMILIAFMIVVIGATLVISIRFTTPIKRLIGTIGKIQTGNMHADIDVKGNDEFAILAGRFRSMMERINNLIMREYQLEIANKTNQLKALQAQINPHFLYNSLQSIGTLALQHNAPQVYSLISSLAKLMRYSMNSDTVVPFASELSHVKAYLELQMQRFEHKLTVNYEADESIMHIPVPKMILQPLVENYFKHGFDQRSVSETLTIAARLGDDGRMEIRVQDEGTGMTEDTLQKLRRRLEARPRHQQEEESIGLINVMSRLRLYYEDEAEMIIDHNKPSGVTVTLRIPTLPKEAS</sequence>
<dbReference type="AlphaFoldDB" id="A0A0U2W2J4"/>
<keyword evidence="9 12" id="KW-1133">Transmembrane helix</keyword>
<evidence type="ECO:0000256" key="6">
    <source>
        <dbReference type="ARBA" id="ARBA00022741"/>
    </source>
</evidence>
<dbReference type="CDD" id="cd06225">
    <property type="entry name" value="HAMP"/>
    <property type="match status" value="1"/>
</dbReference>